<dbReference type="EMBL" id="AY722806">
    <property type="protein sequence ID" value="AAU25964.1"/>
    <property type="molecule type" value="Genomic_DNA"/>
</dbReference>
<keyword evidence="2" id="KW-1185">Reference proteome</keyword>
<reference evidence="1 2" key="1">
    <citation type="journal article" date="2006" name="Virology">
        <title>TTSV1, a new virus-like particle isolated from the hyperthermophilic crenarchaeote Thermoproteus tenax.</title>
        <authorList>
            <person name="Ahn D.G."/>
            <person name="Kim S.I."/>
            <person name="Rhee J.K."/>
            <person name="Kim K.P."/>
            <person name="Pan J.G."/>
            <person name="Oh J.W."/>
        </authorList>
    </citation>
    <scope>NUCLEOTIDE SEQUENCE</scope>
</reference>
<dbReference type="KEGG" id="vg:5141607"/>
<accession>Q647E8</accession>
<evidence type="ECO:0000313" key="1">
    <source>
        <dbReference type="EMBL" id="AAU25964.1"/>
    </source>
</evidence>
<dbReference type="GeneID" id="5141607"/>
<sequence>MVWELMKGSSKPTYCVITPSPTGDFNVACGDQIKANELLNMDKACLVEIHPDGRTFVQCDKGPAVLSRIVDLSKWLKR</sequence>
<dbReference type="RefSeq" id="YP_164355.1">
    <property type="nucleotide sequence ID" value="NC_006556.1"/>
</dbReference>
<protein>
    <submittedName>
        <fullName evidence="1">Uncharacterized protein</fullName>
    </submittedName>
</protein>
<dbReference type="OrthoDB" id="41408at10239"/>
<organism evidence="1 2">
    <name type="scientific">Thermoproteus tenax spherical virus 1</name>
    <dbReference type="NCBI Taxonomy" id="292639"/>
    <lineage>
        <taxon>Viruses</taxon>
        <taxon>Viruses incertae sedis</taxon>
        <taxon>Globuloviridae</taxon>
        <taxon>Alphaglobulovirus</taxon>
        <taxon>Alphaglobulovirus cinderense</taxon>
    </lineage>
</organism>
<proteinExistence type="predicted"/>
<name>Q647E8_9VIRU</name>
<evidence type="ECO:0000313" key="2">
    <source>
        <dbReference type="Proteomes" id="UP000006730"/>
    </source>
</evidence>
<dbReference type="Proteomes" id="UP000006730">
    <property type="component" value="Segment"/>
</dbReference>